<proteinExistence type="predicted"/>
<evidence type="ECO:0000313" key="1">
    <source>
        <dbReference type="EMBL" id="KAI8571583.1"/>
    </source>
</evidence>
<organism evidence="1 2">
    <name type="scientific">Rhododendron molle</name>
    <name type="common">Chinese azalea</name>
    <name type="synonym">Azalea mollis</name>
    <dbReference type="NCBI Taxonomy" id="49168"/>
    <lineage>
        <taxon>Eukaryota</taxon>
        <taxon>Viridiplantae</taxon>
        <taxon>Streptophyta</taxon>
        <taxon>Embryophyta</taxon>
        <taxon>Tracheophyta</taxon>
        <taxon>Spermatophyta</taxon>
        <taxon>Magnoliopsida</taxon>
        <taxon>eudicotyledons</taxon>
        <taxon>Gunneridae</taxon>
        <taxon>Pentapetalae</taxon>
        <taxon>asterids</taxon>
        <taxon>Ericales</taxon>
        <taxon>Ericaceae</taxon>
        <taxon>Ericoideae</taxon>
        <taxon>Rhodoreae</taxon>
        <taxon>Rhododendron</taxon>
    </lineage>
</organism>
<comment type="caution">
    <text evidence="1">The sequence shown here is derived from an EMBL/GenBank/DDBJ whole genome shotgun (WGS) entry which is preliminary data.</text>
</comment>
<name>A0ACC0Q498_RHOML</name>
<dbReference type="EMBL" id="CM046388">
    <property type="protein sequence ID" value="KAI8571583.1"/>
    <property type="molecule type" value="Genomic_DNA"/>
</dbReference>
<evidence type="ECO:0000313" key="2">
    <source>
        <dbReference type="Proteomes" id="UP001062846"/>
    </source>
</evidence>
<protein>
    <submittedName>
        <fullName evidence="1">Uncharacterized protein</fullName>
    </submittedName>
</protein>
<sequence>MPETDVTPDLSRVIGWRQRRDEVRQSVWPAQLNGGVVVHHGGLLRGIISAQPQLDAPRRVLDLRCPFPHSRCSTPRYFLQLPPSSNHHLHSPPFCTQRLSGSRLLLLAIRNSTETAPIASRLDADFVDALLHVLAAEEHSDSPVLPTLSIYKPEAYVPHLVALGPYRHFRPELYKMERFKLATATRLQSDFKTLEFKELIKAGESLRS</sequence>
<accession>A0ACC0Q498</accession>
<keyword evidence="2" id="KW-1185">Reference proteome</keyword>
<gene>
    <name evidence="1" type="ORF">RHMOL_Rhmol01G0131300</name>
</gene>
<reference evidence="1" key="1">
    <citation type="submission" date="2022-02" db="EMBL/GenBank/DDBJ databases">
        <title>Plant Genome Project.</title>
        <authorList>
            <person name="Zhang R.-G."/>
        </authorList>
    </citation>
    <scope>NUCLEOTIDE SEQUENCE</scope>
    <source>
        <strain evidence="1">AT1</strain>
    </source>
</reference>
<dbReference type="Proteomes" id="UP001062846">
    <property type="component" value="Chromosome 1"/>
</dbReference>